<dbReference type="GO" id="GO:0005524">
    <property type="term" value="F:ATP binding"/>
    <property type="evidence" value="ECO:0007669"/>
    <property type="project" value="UniProtKB-KW"/>
</dbReference>
<dbReference type="InterPro" id="IPR059032">
    <property type="entry name" value="WHD_DDX60"/>
</dbReference>
<proteinExistence type="predicted"/>
<dbReference type="InterPro" id="IPR001650">
    <property type="entry name" value="Helicase_C-like"/>
</dbReference>
<dbReference type="GO" id="GO:0004386">
    <property type="term" value="F:helicase activity"/>
    <property type="evidence" value="ECO:0007669"/>
    <property type="project" value="UniProtKB-KW"/>
</dbReference>
<evidence type="ECO:0000259" key="8">
    <source>
        <dbReference type="PROSITE" id="PS51194"/>
    </source>
</evidence>
<dbReference type="Pfam" id="PF00270">
    <property type="entry name" value="DEAD"/>
    <property type="match status" value="1"/>
</dbReference>
<dbReference type="GO" id="GO:0003676">
    <property type="term" value="F:nucleic acid binding"/>
    <property type="evidence" value="ECO:0007669"/>
    <property type="project" value="InterPro"/>
</dbReference>
<dbReference type="RefSeq" id="XP_044569710.1">
    <property type="nucleotide sequence ID" value="XM_044706921.1"/>
</dbReference>
<keyword evidence="5" id="KW-0175">Coiled coil</keyword>
<dbReference type="PANTHER" id="PTHR44533">
    <property type="entry name" value="DEAD/H RNA HELICASE, PUTATIVE-RELATED"/>
    <property type="match status" value="1"/>
</dbReference>
<evidence type="ECO:0000256" key="6">
    <source>
        <dbReference type="SAM" id="MobiDB-lite"/>
    </source>
</evidence>
<feature type="coiled-coil region" evidence="5">
    <location>
        <begin position="1051"/>
        <end position="1087"/>
    </location>
</feature>
<feature type="region of interest" description="Disordered" evidence="6">
    <location>
        <begin position="843"/>
        <end position="892"/>
    </location>
</feature>
<evidence type="ECO:0000256" key="5">
    <source>
        <dbReference type="SAM" id="Coils"/>
    </source>
</evidence>
<dbReference type="VEuPathDB" id="AmoebaDB:FDP41_000036"/>
<feature type="compositionally biased region" description="Low complexity" evidence="6">
    <location>
        <begin position="847"/>
        <end position="872"/>
    </location>
</feature>
<dbReference type="InterPro" id="IPR014001">
    <property type="entry name" value="Helicase_ATP-bd"/>
</dbReference>
<evidence type="ECO:0000313" key="9">
    <source>
        <dbReference type="EMBL" id="KAF0984997.1"/>
    </source>
</evidence>
<dbReference type="InterPro" id="IPR027417">
    <property type="entry name" value="P-loop_NTPase"/>
</dbReference>
<dbReference type="GO" id="GO:0005737">
    <property type="term" value="C:cytoplasm"/>
    <property type="evidence" value="ECO:0007669"/>
    <property type="project" value="TreeGrafter"/>
</dbReference>
<reference evidence="9 10" key="1">
    <citation type="journal article" date="2019" name="Sci. Rep.">
        <title>Nanopore sequencing improves the draft genome of the human pathogenic amoeba Naegleria fowleri.</title>
        <authorList>
            <person name="Liechti N."/>
            <person name="Schurch N."/>
            <person name="Bruggmann R."/>
            <person name="Wittwer M."/>
        </authorList>
    </citation>
    <scope>NUCLEOTIDE SEQUENCE [LARGE SCALE GENOMIC DNA]</scope>
    <source>
        <strain evidence="9 10">ATCC 30894</strain>
    </source>
</reference>
<evidence type="ECO:0000259" key="7">
    <source>
        <dbReference type="PROSITE" id="PS51192"/>
    </source>
</evidence>
<feature type="compositionally biased region" description="Low complexity" evidence="6">
    <location>
        <begin position="2075"/>
        <end position="2086"/>
    </location>
</feature>
<gene>
    <name evidence="9" type="ORF">FDP41_000036</name>
</gene>
<dbReference type="GO" id="GO:0016787">
    <property type="term" value="F:hydrolase activity"/>
    <property type="evidence" value="ECO:0007669"/>
    <property type="project" value="UniProtKB-KW"/>
</dbReference>
<keyword evidence="2" id="KW-0378">Hydrolase</keyword>
<feature type="region of interest" description="Disordered" evidence="6">
    <location>
        <begin position="77"/>
        <end position="102"/>
    </location>
</feature>
<feature type="domain" description="Helicase C-terminal" evidence="8">
    <location>
        <begin position="1443"/>
        <end position="1610"/>
    </location>
</feature>
<protein>
    <submittedName>
        <fullName evidence="9">Uncharacterized protein</fullName>
    </submittedName>
</protein>
<keyword evidence="1" id="KW-0547">Nucleotide-binding</keyword>
<dbReference type="PROSITE" id="PS51192">
    <property type="entry name" value="HELICASE_ATP_BIND_1"/>
    <property type="match status" value="1"/>
</dbReference>
<comment type="caution">
    <text evidence="9">The sequence shown here is derived from an EMBL/GenBank/DDBJ whole genome shotgun (WGS) entry which is preliminary data.</text>
</comment>
<dbReference type="Pfam" id="PF00271">
    <property type="entry name" value="Helicase_C"/>
    <property type="match status" value="1"/>
</dbReference>
<feature type="compositionally biased region" description="Basic residues" evidence="6">
    <location>
        <begin position="873"/>
        <end position="889"/>
    </location>
</feature>
<dbReference type="PROSITE" id="PS51194">
    <property type="entry name" value="HELICASE_CTER"/>
    <property type="match status" value="1"/>
</dbReference>
<dbReference type="OrthoDB" id="64767at2759"/>
<dbReference type="Gene3D" id="3.40.50.300">
    <property type="entry name" value="P-loop containing nucleotide triphosphate hydrolases"/>
    <property type="match status" value="2"/>
</dbReference>
<dbReference type="PANTHER" id="PTHR44533:SF4">
    <property type="entry name" value="DEAD_H RNA HELICASE, PUTATIVE-RELATED"/>
    <property type="match status" value="1"/>
</dbReference>
<evidence type="ECO:0000313" key="10">
    <source>
        <dbReference type="Proteomes" id="UP000444721"/>
    </source>
</evidence>
<dbReference type="Proteomes" id="UP000444721">
    <property type="component" value="Unassembled WGS sequence"/>
</dbReference>
<dbReference type="SMART" id="SM00487">
    <property type="entry name" value="DEXDc"/>
    <property type="match status" value="1"/>
</dbReference>
<feature type="domain" description="Helicase ATP-binding" evidence="7">
    <location>
        <begin position="1106"/>
        <end position="1274"/>
    </location>
</feature>
<dbReference type="EMBL" id="VFQX01000001">
    <property type="protein sequence ID" value="KAF0984997.1"/>
    <property type="molecule type" value="Genomic_DNA"/>
</dbReference>
<sequence length="2092" mass="243321">MISYETTTLEQTPRNGLFLVKEGEQCDDDEAFLPIPLNRMWRRIAQRDDTWLSSVIIEHHHEEIIFFSLAFLPSSRMGDEKDQSDHEEDDQEETLSNVLPSQDDFPLKRLNIRLKGWTESGDASFVHTEPLCTFISGCVDKEYQKIEEEIIDLVVEQDNYHEKVSLQRMREFIHLKPYAVYAFFLNDFLAKHVPKGLEFLKVELSLVLNDSTTSQQDVELCYTSFILRNDNDLSAKCDDMNELTCLWLKRSLSHLSEQYMDILDQGGVCDYTLLDIDALLDMAINTCDKNGQNIHGLDWHVHGGQWMHLFWLCEKVLHLLFSRSAVFDVVCFLDVIPQKFKFEDNRAVIVEQNDQEIASWLVARQLLLQHIQHHCKDITCHVFRGFFGGNPSTIGNEWKDFVTKHKPNSIISCKSSLLFNFYNIFCLQLPVITEMEENEKSIFGNFLQGRDIPRSANTLETLVSQYALLFTREVFVKKWTTSTQLSLLKDLIQSDQEGHLVNRRLDLVTWSIVLHLTRNGSGRTLFYCVSLIATLLLQEHLSIHQRHLELNETVPELNECIQEVYNYCFSILYYYHGIIILDSYDFLDGRLAHWLTLLIIKEETQNSSVTLGEWMNKLKQQILPSSLLSKFEKQLDVIFESIPYSVNFLDHNIGTIPSERTSTTYAYTFEQDFNRGTILEVNHPFINKYCKIDSSNVITTEGKPKSVFKDIYHYHSNRMIDDSSHTLEFNNDVVLQKSKEKLETMAKAFQRINPHKIISQEPSVTSEQIKCILHSQQKSHGNLISNNSLQRSMSPSIEFEKFKLQLEAFARETSPSKMAMVELSKQINNEIHLLLPVVLNMNKKDANNNSNSNNNHHRTSNSPSSNNSSNSKNNHHRTSSNNKSSKKSSKSGEHEDAFDVLKKFIHQLLNSFKLQLPKQRKDEESKYLQKTVTGASSRIVLSREDERKALFKLYHVNSWIRFIYSYLKWLEKTLSFLFTESEIRKEIDHLATVARMFGFVNTADILQKKPLAETSKDVVDPNYLFLLHFEFIPPTTPSLELFTNQQHVQILETLSSHIEDLSKQYNQEKKKDQKERLSEELRKAIIMKKLRENLTFVPDQWQNEMIDHVNHNRSVLVSVPTSNGKTFIVHYVIEKVLRESDTGVVAFVVPNKALVNQIYCDVLSRYEKKVLGKVVVGMATANVRIDIFNCQVLILTPAMLEIYLMSASEKLVAWRKNIKYLVLDEIHCITQDDQGDYYEHCIQLLDCPIIGLSATIGNAEKFKEWIKHRNREDIQLIYEPDYKRYAPLEYYSFNNHRISHSHPCGLFNPNNLSKKEVSQCRMMTIDECFQLSDFILIHHPEMKEFVESHVGHSLLKDNKLEIISWSDHIEYKRLYNRMLEELTANHHRHVLQSIVQHFSNEYIFSSSENKNSSEIIEDMITLIMHMKAKKMFPALLFIFARQQINTLIWSLCEREISLWDDEDSKPSGDILRVVKNFSNTLESQQKLQDHYLKALHLGIGAHFSGIDEFYQMEVERLFRERKLPLIICTSTLALGVHLPCSTVVMGGASIYLNKTLFKQCCGRVGRRGVDQKGRVILYGLDYNRVRRYLLSEPVTLNGTNGLKPSFLLKILISLNSHQDCRKEALEYFEDALTRLLERPLFSINSSIMSQVTKQMSHYVRFNTEFLRQTFYLNKKCQPLKLSGLAAHIHYREPFNFLFTHFIQTDLFSRKLDDNIITEREYDKIVLVVFSLLFARLRASQFMSRKYIVNVNFSESMTKVYEEMRTQNKHFNREVLKIFSNYAVTYFLASRHDVEVQNDLYFPCSKLVPKFCNESSSSSPLSELLKKDLITSNASISSFAALSGNKDNYYINEDHFISSLKHTIYLNKGHLPFSNVISGEELNSFLLDYYHHGDLELLCINNHIPTIGMAAKLIEDATRDLKKLRSSLINEEVFDYSISEYLKKSSSEETALWLYNTLCRFLPKHVAQNMRKRFQEKNVTFLRLYEWITDDTFDIEICNIVNLKGKGLKSLRYDVSSLFLHPLVQSMSRIIRQFTAKETQERQVLRSLKTLKKLNKKDTIGSTKEDTYLKKKKKSSSSGSSKWTTTKPPDKYE</sequence>
<evidence type="ECO:0000256" key="2">
    <source>
        <dbReference type="ARBA" id="ARBA00022801"/>
    </source>
</evidence>
<name>A0A6A5C6R9_NAEFO</name>
<organism evidence="9 10">
    <name type="scientific">Naegleria fowleri</name>
    <name type="common">Brain eating amoeba</name>
    <dbReference type="NCBI Taxonomy" id="5763"/>
    <lineage>
        <taxon>Eukaryota</taxon>
        <taxon>Discoba</taxon>
        <taxon>Heterolobosea</taxon>
        <taxon>Tetramitia</taxon>
        <taxon>Eutetramitia</taxon>
        <taxon>Vahlkampfiidae</taxon>
        <taxon>Naegleria</taxon>
    </lineage>
</organism>
<keyword evidence="3" id="KW-0347">Helicase</keyword>
<dbReference type="GeneID" id="68107254"/>
<dbReference type="InterPro" id="IPR011545">
    <property type="entry name" value="DEAD/DEAH_box_helicase_dom"/>
</dbReference>
<keyword evidence="4" id="KW-0067">ATP-binding</keyword>
<evidence type="ECO:0000256" key="3">
    <source>
        <dbReference type="ARBA" id="ARBA00022806"/>
    </source>
</evidence>
<keyword evidence="10" id="KW-1185">Reference proteome</keyword>
<dbReference type="VEuPathDB" id="AmoebaDB:NfTy_026370"/>
<feature type="region of interest" description="Disordered" evidence="6">
    <location>
        <begin position="2064"/>
        <end position="2092"/>
    </location>
</feature>
<accession>A0A6A5C6R9</accession>
<dbReference type="SUPFAM" id="SSF52540">
    <property type="entry name" value="P-loop containing nucleoside triphosphate hydrolases"/>
    <property type="match status" value="1"/>
</dbReference>
<dbReference type="SMART" id="SM00490">
    <property type="entry name" value="HELICc"/>
    <property type="match status" value="1"/>
</dbReference>
<dbReference type="OMA" id="WIRFIYS"/>
<evidence type="ECO:0000256" key="4">
    <source>
        <dbReference type="ARBA" id="ARBA00022840"/>
    </source>
</evidence>
<evidence type="ECO:0000256" key="1">
    <source>
        <dbReference type="ARBA" id="ARBA00022741"/>
    </source>
</evidence>
<dbReference type="Pfam" id="PF26076">
    <property type="entry name" value="WHD_DDX60"/>
    <property type="match status" value="1"/>
</dbReference>
<dbReference type="InterPro" id="IPR052431">
    <property type="entry name" value="SKI2_subfamily_helicases"/>
</dbReference>
<dbReference type="VEuPathDB" id="AmoebaDB:NF0010330"/>